<evidence type="ECO:0000313" key="2">
    <source>
        <dbReference type="Proteomes" id="UP000800082"/>
    </source>
</evidence>
<name>A0A6A5S0W6_9PLEO</name>
<dbReference type="GeneID" id="54346271"/>
<gene>
    <name evidence="1" type="ORF">M421DRAFT_252873</name>
</gene>
<protein>
    <submittedName>
        <fullName evidence="1">Uncharacterized protein</fullName>
    </submittedName>
</protein>
<dbReference type="RefSeq" id="XP_033453176.1">
    <property type="nucleotide sequence ID" value="XM_033588624.1"/>
</dbReference>
<reference evidence="1" key="1">
    <citation type="journal article" date="2020" name="Stud. Mycol.">
        <title>101 Dothideomycetes genomes: a test case for predicting lifestyles and emergence of pathogens.</title>
        <authorList>
            <person name="Haridas S."/>
            <person name="Albert R."/>
            <person name="Binder M."/>
            <person name="Bloem J."/>
            <person name="Labutti K."/>
            <person name="Salamov A."/>
            <person name="Andreopoulos B."/>
            <person name="Baker S."/>
            <person name="Barry K."/>
            <person name="Bills G."/>
            <person name="Bluhm B."/>
            <person name="Cannon C."/>
            <person name="Castanera R."/>
            <person name="Culley D."/>
            <person name="Daum C."/>
            <person name="Ezra D."/>
            <person name="Gonzalez J."/>
            <person name="Henrissat B."/>
            <person name="Kuo A."/>
            <person name="Liang C."/>
            <person name="Lipzen A."/>
            <person name="Lutzoni F."/>
            <person name="Magnuson J."/>
            <person name="Mondo S."/>
            <person name="Nolan M."/>
            <person name="Ohm R."/>
            <person name="Pangilinan J."/>
            <person name="Park H.-J."/>
            <person name="Ramirez L."/>
            <person name="Alfaro M."/>
            <person name="Sun H."/>
            <person name="Tritt A."/>
            <person name="Yoshinaga Y."/>
            <person name="Zwiers L.-H."/>
            <person name="Turgeon B."/>
            <person name="Goodwin S."/>
            <person name="Spatafora J."/>
            <person name="Crous P."/>
            <person name="Grigoriev I."/>
        </authorList>
    </citation>
    <scope>NUCLEOTIDE SEQUENCE</scope>
    <source>
        <strain evidence="1">CBS 183.55</strain>
    </source>
</reference>
<organism evidence="1 2">
    <name type="scientific">Didymella exigua CBS 183.55</name>
    <dbReference type="NCBI Taxonomy" id="1150837"/>
    <lineage>
        <taxon>Eukaryota</taxon>
        <taxon>Fungi</taxon>
        <taxon>Dikarya</taxon>
        <taxon>Ascomycota</taxon>
        <taxon>Pezizomycotina</taxon>
        <taxon>Dothideomycetes</taxon>
        <taxon>Pleosporomycetidae</taxon>
        <taxon>Pleosporales</taxon>
        <taxon>Pleosporineae</taxon>
        <taxon>Didymellaceae</taxon>
        <taxon>Didymella</taxon>
    </lineage>
</organism>
<sequence length="115" mass="12908">MSNRGVQAAVLYNSRTESNCENCDKFEKCKNHGNCRMLQRCEGVESVAIQTPFRRISCGIHRLMSRARFSLSTKFILGTGSLHTRLSYDGHQCSSVSVRRADHRSVYASDAFSAN</sequence>
<dbReference type="Proteomes" id="UP000800082">
    <property type="component" value="Unassembled WGS sequence"/>
</dbReference>
<evidence type="ECO:0000313" key="1">
    <source>
        <dbReference type="EMBL" id="KAF1932928.1"/>
    </source>
</evidence>
<keyword evidence="2" id="KW-1185">Reference proteome</keyword>
<dbReference type="AlphaFoldDB" id="A0A6A5S0W6"/>
<accession>A0A6A5S0W6</accession>
<dbReference type="EMBL" id="ML978958">
    <property type="protein sequence ID" value="KAF1932928.1"/>
    <property type="molecule type" value="Genomic_DNA"/>
</dbReference>
<proteinExistence type="predicted"/>